<keyword evidence="7" id="KW-1133">Transmembrane helix</keyword>
<dbReference type="SUPFAM" id="SSF53067">
    <property type="entry name" value="Actin-like ATPase domain"/>
    <property type="match status" value="2"/>
</dbReference>
<comment type="caution">
    <text evidence="9">The sequence shown here is derived from an EMBL/GenBank/DDBJ whole genome shotgun (WGS) entry which is preliminary data.</text>
</comment>
<dbReference type="SUPFAM" id="SSF49785">
    <property type="entry name" value="Galactose-binding domain-like"/>
    <property type="match status" value="1"/>
</dbReference>
<evidence type="ECO:0000313" key="10">
    <source>
        <dbReference type="Proteomes" id="UP001597260"/>
    </source>
</evidence>
<keyword evidence="7" id="KW-0472">Membrane</keyword>
<dbReference type="Pfam" id="PF00754">
    <property type="entry name" value="F5_F8_type_C"/>
    <property type="match status" value="1"/>
</dbReference>
<dbReference type="PANTHER" id="PTHR42749">
    <property type="entry name" value="CELL SHAPE-DETERMINING PROTEIN MREB"/>
    <property type="match status" value="1"/>
</dbReference>
<feature type="domain" description="F5/8 type C" evidence="8">
    <location>
        <begin position="482"/>
        <end position="616"/>
    </location>
</feature>
<feature type="compositionally biased region" description="Low complexity" evidence="6">
    <location>
        <begin position="629"/>
        <end position="646"/>
    </location>
</feature>
<evidence type="ECO:0000256" key="5">
    <source>
        <dbReference type="ARBA" id="ARBA00023186"/>
    </source>
</evidence>
<evidence type="ECO:0000259" key="8">
    <source>
        <dbReference type="PROSITE" id="PS50022"/>
    </source>
</evidence>
<feature type="region of interest" description="Disordered" evidence="6">
    <location>
        <begin position="421"/>
        <end position="448"/>
    </location>
</feature>
<evidence type="ECO:0000256" key="7">
    <source>
        <dbReference type="SAM" id="Phobius"/>
    </source>
</evidence>
<evidence type="ECO:0000313" key="9">
    <source>
        <dbReference type="EMBL" id="MFD1323613.1"/>
    </source>
</evidence>
<protein>
    <submittedName>
        <fullName evidence="9">Hsp70 family protein</fullName>
    </submittedName>
</protein>
<dbReference type="PROSITE" id="PS01036">
    <property type="entry name" value="HSP70_3"/>
    <property type="match status" value="1"/>
</dbReference>
<dbReference type="PANTHER" id="PTHR42749:SF1">
    <property type="entry name" value="CELL SHAPE-DETERMINING PROTEIN MREB"/>
    <property type="match status" value="1"/>
</dbReference>
<evidence type="ECO:0000256" key="2">
    <source>
        <dbReference type="ARBA" id="ARBA00022741"/>
    </source>
</evidence>
<dbReference type="PROSITE" id="PS50231">
    <property type="entry name" value="RICIN_B_LECTIN"/>
    <property type="match status" value="1"/>
</dbReference>
<evidence type="ECO:0000256" key="1">
    <source>
        <dbReference type="ARBA" id="ARBA00007381"/>
    </source>
</evidence>
<feature type="compositionally biased region" description="Polar residues" evidence="6">
    <location>
        <begin position="654"/>
        <end position="664"/>
    </location>
</feature>
<dbReference type="InterPro" id="IPR013126">
    <property type="entry name" value="Hsp_70_fam"/>
</dbReference>
<dbReference type="SUPFAM" id="SSF50370">
    <property type="entry name" value="Ricin B-like lectins"/>
    <property type="match status" value="1"/>
</dbReference>
<dbReference type="Gene3D" id="3.30.420.40">
    <property type="match status" value="2"/>
</dbReference>
<organism evidence="9 10">
    <name type="scientific">Micromonospora sonneratiae</name>
    <dbReference type="NCBI Taxonomy" id="1184706"/>
    <lineage>
        <taxon>Bacteria</taxon>
        <taxon>Bacillati</taxon>
        <taxon>Actinomycetota</taxon>
        <taxon>Actinomycetes</taxon>
        <taxon>Micromonosporales</taxon>
        <taxon>Micromonosporaceae</taxon>
        <taxon>Micromonospora</taxon>
    </lineage>
</organism>
<dbReference type="PRINTS" id="PR00301">
    <property type="entry name" value="HEATSHOCK70"/>
</dbReference>
<dbReference type="EMBL" id="JBHTMP010000034">
    <property type="protein sequence ID" value="MFD1323613.1"/>
    <property type="molecule type" value="Genomic_DNA"/>
</dbReference>
<comment type="similarity">
    <text evidence="1">Belongs to the heat shock protein 70 family.</text>
</comment>
<feature type="region of interest" description="Disordered" evidence="6">
    <location>
        <begin position="619"/>
        <end position="674"/>
    </location>
</feature>
<evidence type="ECO:0000256" key="3">
    <source>
        <dbReference type="ARBA" id="ARBA00022840"/>
    </source>
</evidence>
<dbReference type="Pfam" id="PF00012">
    <property type="entry name" value="HSP70"/>
    <property type="match status" value="1"/>
</dbReference>
<sequence length="825" mass="86449">MYGVGVDLGTSFAAAAIACDGALDMVRLGGQAMVTPSAVYLDENGQLVTGEAADRLGLQDASRVAREFKRRLGDPTPVLLAGAPHSPTALMAALLRSIVERVTQTRGGPPDHIVLTHPAVWGPYRREQFAAIPPLAGLPRPASSHADPVPPVSGEPTIHTVTEPVAAATYYCSTHPLPRDGLLAVYDLGGGTFDSAVVRNGDDGLEIVGTPEGIEWLGGADFDQAILDHVNRQLGGAIDKLDHADRDAAALLAMVERECLLAKEALSTRPQVDVTVSLPDGDRHVTITRELFEKTITPSLDATVEAFRRAVMTAGVTPRDLTAILLVGGSSQIPRVAEVLRDTFRRPILINTHPKHAVALGAAMRAADAITAQTASRGRRNVVGVTPPSDPPEDATAGTEASPVRAEPATAGTVNVAAGVSAPPARASGPTEAPADVRPQGPTAPVPKRRRLRSRYLLLPAIVGLAALVGASFLVVPLLWADQTPVCGTADIARHQPATASSTEGMDYAAANAVDNNSTSRWSSVTGDPQWLQVDLGRQVDVCGVSIQWASAYATAYQIQLSVDGRTWTDVYSTTTGDGGKQRFTVSGTGRYVRVLGTAHTNGSGYSISDLTVHTNGVPVNPNLALPDTTKSTSVSPTSPTASKSTVSDREAQGQANRNATPRGSTGVPAGSTSGLRSVATGLCVDSNTKPVVALNGTPMGGQAFAAACTSAISQKWREGPPLSEDTAPGADWYRLLNQMTGFCFDSNGDGLVYTLPCLNPNRYQLWQRVANPRPASGSVSPGTVVAYRNLQTGRCISLAASDKKVETLPCPSGNSWPTSMLFWR</sequence>
<dbReference type="Gene3D" id="3.90.640.10">
    <property type="entry name" value="Actin, Chain A, domain 4"/>
    <property type="match status" value="1"/>
</dbReference>
<gene>
    <name evidence="9" type="ORF">ACFQ4H_21235</name>
</gene>
<keyword evidence="3" id="KW-0067">ATP-binding</keyword>
<dbReference type="Gene3D" id="2.60.120.260">
    <property type="entry name" value="Galactose-binding domain-like"/>
    <property type="match status" value="1"/>
</dbReference>
<keyword evidence="5" id="KW-0143">Chaperone</keyword>
<keyword evidence="10" id="KW-1185">Reference proteome</keyword>
<dbReference type="InterPro" id="IPR008979">
    <property type="entry name" value="Galactose-bd-like_sf"/>
</dbReference>
<dbReference type="Proteomes" id="UP001597260">
    <property type="component" value="Unassembled WGS sequence"/>
</dbReference>
<feature type="region of interest" description="Disordered" evidence="6">
    <location>
        <begin position="375"/>
        <end position="409"/>
    </location>
</feature>
<accession>A0ABW3YGK4</accession>
<evidence type="ECO:0000256" key="4">
    <source>
        <dbReference type="ARBA" id="ARBA00023016"/>
    </source>
</evidence>
<dbReference type="InterPro" id="IPR035992">
    <property type="entry name" value="Ricin_B-like_lectins"/>
</dbReference>
<dbReference type="InterPro" id="IPR043129">
    <property type="entry name" value="ATPase_NBD"/>
</dbReference>
<reference evidence="10" key="1">
    <citation type="journal article" date="2019" name="Int. J. Syst. Evol. Microbiol.">
        <title>The Global Catalogue of Microorganisms (GCM) 10K type strain sequencing project: providing services to taxonomists for standard genome sequencing and annotation.</title>
        <authorList>
            <consortium name="The Broad Institute Genomics Platform"/>
            <consortium name="The Broad Institute Genome Sequencing Center for Infectious Disease"/>
            <person name="Wu L."/>
            <person name="Ma J."/>
        </authorList>
    </citation>
    <scope>NUCLEOTIDE SEQUENCE [LARGE SCALE GENOMIC DNA]</scope>
    <source>
        <strain evidence="10">JCM 31037</strain>
    </source>
</reference>
<dbReference type="CDD" id="cd23415">
    <property type="entry name" value="beta-trefoil_Ricin_AH"/>
    <property type="match status" value="1"/>
</dbReference>
<dbReference type="RefSeq" id="WP_377572921.1">
    <property type="nucleotide sequence ID" value="NZ_JBHTMP010000034.1"/>
</dbReference>
<proteinExistence type="inferred from homology"/>
<keyword evidence="7" id="KW-0812">Transmembrane</keyword>
<dbReference type="InterPro" id="IPR018181">
    <property type="entry name" value="Heat_shock_70_CS"/>
</dbReference>
<keyword evidence="2" id="KW-0547">Nucleotide-binding</keyword>
<dbReference type="Gene3D" id="2.80.10.50">
    <property type="match status" value="1"/>
</dbReference>
<dbReference type="InterPro" id="IPR000421">
    <property type="entry name" value="FA58C"/>
</dbReference>
<name>A0ABW3YGK4_9ACTN</name>
<keyword evidence="4" id="KW-0346">Stress response</keyword>
<feature type="transmembrane region" description="Helical" evidence="7">
    <location>
        <begin position="456"/>
        <end position="480"/>
    </location>
</feature>
<dbReference type="PROSITE" id="PS50022">
    <property type="entry name" value="FA58C_3"/>
    <property type="match status" value="1"/>
</dbReference>
<evidence type="ECO:0000256" key="6">
    <source>
        <dbReference type="SAM" id="MobiDB-lite"/>
    </source>
</evidence>